<protein>
    <submittedName>
        <fullName evidence="2">Homoserine O-acetyltransferase</fullName>
    </submittedName>
</protein>
<evidence type="ECO:0000256" key="1">
    <source>
        <dbReference type="SAM" id="MobiDB-lite"/>
    </source>
</evidence>
<evidence type="ECO:0000313" key="3">
    <source>
        <dbReference type="Proteomes" id="UP000075230"/>
    </source>
</evidence>
<proteinExistence type="predicted"/>
<dbReference type="EMBL" id="BCWF01000020">
    <property type="protein sequence ID" value="GAT25632.1"/>
    <property type="molecule type" value="Genomic_DNA"/>
</dbReference>
<comment type="caution">
    <text evidence="2">The sequence shown here is derived from an EMBL/GenBank/DDBJ whole genome shotgun (WGS) entry which is preliminary data.</text>
</comment>
<evidence type="ECO:0000313" key="2">
    <source>
        <dbReference type="EMBL" id="GAT25632.1"/>
    </source>
</evidence>
<gene>
    <name evidence="2" type="ORF">RIB2604_02002090</name>
</gene>
<reference evidence="2 3" key="1">
    <citation type="journal article" date="2016" name="DNA Res.">
        <title>Genome sequence of Aspergillus luchuensis NBRC 4314.</title>
        <authorList>
            <person name="Yamada O."/>
            <person name="Machida M."/>
            <person name="Hosoyama A."/>
            <person name="Goto M."/>
            <person name="Takahashi T."/>
            <person name="Futagami T."/>
            <person name="Yamagata Y."/>
            <person name="Takeuchi M."/>
            <person name="Kobayashi T."/>
            <person name="Koike H."/>
            <person name="Abe K."/>
            <person name="Asai K."/>
            <person name="Arita M."/>
            <person name="Fujita N."/>
            <person name="Fukuda K."/>
            <person name="Higa K."/>
            <person name="Horikawa H."/>
            <person name="Ishikawa T."/>
            <person name="Jinno K."/>
            <person name="Kato Y."/>
            <person name="Kirimura K."/>
            <person name="Mizutani O."/>
            <person name="Nakasone K."/>
            <person name="Sano M."/>
            <person name="Shiraishi Y."/>
            <person name="Tsukahara M."/>
            <person name="Gomi K."/>
        </authorList>
    </citation>
    <scope>NUCLEOTIDE SEQUENCE [LARGE SCALE GENOMIC DNA]</scope>
    <source>
        <strain evidence="2 3">RIB 2604</strain>
    </source>
</reference>
<sequence>MDARSMDCFPREFLGGNDGFSHTFSTVSPAIGDGDLHPEAGKNHPSKHASPPVSPARCAYFVTEPCIVPSLHRFSPQPNCIYQLGSFCDRRTMGHRCEALRWMLFFVRSSGEAISPSSRVRE</sequence>
<name>A0A146FJN6_ASPKA</name>
<dbReference type="AlphaFoldDB" id="A0A146FJN6"/>
<keyword evidence="2" id="KW-0808">Transferase</keyword>
<feature type="region of interest" description="Disordered" evidence="1">
    <location>
        <begin position="31"/>
        <end position="53"/>
    </location>
</feature>
<dbReference type="Proteomes" id="UP000075230">
    <property type="component" value="Unassembled WGS sequence"/>
</dbReference>
<dbReference type="GO" id="GO:0016740">
    <property type="term" value="F:transferase activity"/>
    <property type="evidence" value="ECO:0007669"/>
    <property type="project" value="UniProtKB-KW"/>
</dbReference>
<reference evidence="3" key="2">
    <citation type="submission" date="2016-02" db="EMBL/GenBank/DDBJ databases">
        <title>Genome sequencing of Aspergillus luchuensis NBRC 4314.</title>
        <authorList>
            <person name="Yamada O."/>
        </authorList>
    </citation>
    <scope>NUCLEOTIDE SEQUENCE [LARGE SCALE GENOMIC DNA]</scope>
    <source>
        <strain evidence="3">RIB 2604</strain>
    </source>
</reference>
<organism evidence="2 3">
    <name type="scientific">Aspergillus kawachii</name>
    <name type="common">White koji mold</name>
    <name type="synonym">Aspergillus awamori var. kawachi</name>
    <dbReference type="NCBI Taxonomy" id="1069201"/>
    <lineage>
        <taxon>Eukaryota</taxon>
        <taxon>Fungi</taxon>
        <taxon>Dikarya</taxon>
        <taxon>Ascomycota</taxon>
        <taxon>Pezizomycotina</taxon>
        <taxon>Eurotiomycetes</taxon>
        <taxon>Eurotiomycetidae</taxon>
        <taxon>Eurotiales</taxon>
        <taxon>Aspergillaceae</taxon>
        <taxon>Aspergillus</taxon>
        <taxon>Aspergillus subgen. Circumdati</taxon>
    </lineage>
</organism>
<accession>A0A146FJN6</accession>